<dbReference type="PANTHER" id="PTHR10543">
    <property type="entry name" value="BETA-CAROTENE DIOXYGENASE"/>
    <property type="match status" value="1"/>
</dbReference>
<dbReference type="EMBL" id="JABTTQ020000002">
    <property type="protein sequence ID" value="KAK6162456.1"/>
    <property type="molecule type" value="Genomic_DNA"/>
</dbReference>
<keyword evidence="8" id="KW-1185">Reference proteome</keyword>
<keyword evidence="4" id="KW-0223">Dioxygenase</keyword>
<comment type="similarity">
    <text evidence="2">Belongs to the carotenoid oxygenase family.</text>
</comment>
<reference evidence="7 8" key="1">
    <citation type="journal article" date="2021" name="Comput. Struct. Biotechnol. J.">
        <title>De novo genome assembly of the potent medicinal plant Rehmannia glutinosa using nanopore technology.</title>
        <authorList>
            <person name="Ma L."/>
            <person name="Dong C."/>
            <person name="Song C."/>
            <person name="Wang X."/>
            <person name="Zheng X."/>
            <person name="Niu Y."/>
            <person name="Chen S."/>
            <person name="Feng W."/>
        </authorList>
    </citation>
    <scope>NUCLEOTIDE SEQUENCE [LARGE SCALE GENOMIC DNA]</scope>
    <source>
        <strain evidence="7">DH-2019</strain>
    </source>
</reference>
<gene>
    <name evidence="7" type="ORF">DH2020_002297</name>
</gene>
<dbReference type="PANTHER" id="PTHR10543:SF46">
    <property type="entry name" value="CAROTENOID CLEAVAGE DIOXYGENASE 4, CHLOROPLASTIC-RELATED"/>
    <property type="match status" value="1"/>
</dbReference>
<organism evidence="7 8">
    <name type="scientific">Rehmannia glutinosa</name>
    <name type="common">Chinese foxglove</name>
    <dbReference type="NCBI Taxonomy" id="99300"/>
    <lineage>
        <taxon>Eukaryota</taxon>
        <taxon>Viridiplantae</taxon>
        <taxon>Streptophyta</taxon>
        <taxon>Embryophyta</taxon>
        <taxon>Tracheophyta</taxon>
        <taxon>Spermatophyta</taxon>
        <taxon>Magnoliopsida</taxon>
        <taxon>eudicotyledons</taxon>
        <taxon>Gunneridae</taxon>
        <taxon>Pentapetalae</taxon>
        <taxon>asterids</taxon>
        <taxon>lamiids</taxon>
        <taxon>Lamiales</taxon>
        <taxon>Orobanchaceae</taxon>
        <taxon>Rehmannieae</taxon>
        <taxon>Rehmannia</taxon>
    </lineage>
</organism>
<proteinExistence type="inferred from homology"/>
<evidence type="ECO:0000256" key="1">
    <source>
        <dbReference type="ARBA" id="ARBA00001954"/>
    </source>
</evidence>
<evidence type="ECO:0000313" key="7">
    <source>
        <dbReference type="EMBL" id="KAK6162456.1"/>
    </source>
</evidence>
<accession>A0ABR0XT98</accession>
<sequence length="184" mass="20731">MAILDEYYQVVQSSIFKLERSVTYICGMISYANSSILHSAPPLTRNLSPLNFSLVGKHSPIAYEVVEVSLPTCVDGPNGLNSYFSTPHGPHHLFDGDGMLHSIKISDGKVIFCSRIMKTYKYTKGARYWLFLVINYFSIFTNLLTTMARYTIAFGRTFGEYNVHRGTDNTNTSITHFGGILEYD</sequence>
<name>A0ABR0XT98_REHGL</name>
<evidence type="ECO:0000256" key="4">
    <source>
        <dbReference type="ARBA" id="ARBA00022964"/>
    </source>
</evidence>
<dbReference type="Proteomes" id="UP001318860">
    <property type="component" value="Unassembled WGS sequence"/>
</dbReference>
<keyword evidence="5" id="KW-0408">Iron</keyword>
<keyword evidence="6" id="KW-0472">Membrane</keyword>
<keyword evidence="6" id="KW-0812">Transmembrane</keyword>
<comment type="cofactor">
    <cofactor evidence="1">
        <name>Fe(2+)</name>
        <dbReference type="ChEBI" id="CHEBI:29033"/>
    </cofactor>
</comment>
<dbReference type="InterPro" id="IPR004294">
    <property type="entry name" value="Carotenoid_Oase"/>
</dbReference>
<evidence type="ECO:0000256" key="2">
    <source>
        <dbReference type="ARBA" id="ARBA00006787"/>
    </source>
</evidence>
<evidence type="ECO:0000256" key="6">
    <source>
        <dbReference type="SAM" id="Phobius"/>
    </source>
</evidence>
<keyword evidence="3" id="KW-0479">Metal-binding</keyword>
<keyword evidence="4" id="KW-0560">Oxidoreductase</keyword>
<evidence type="ECO:0000256" key="5">
    <source>
        <dbReference type="ARBA" id="ARBA00023004"/>
    </source>
</evidence>
<feature type="transmembrane region" description="Helical" evidence="6">
    <location>
        <begin position="128"/>
        <end position="152"/>
    </location>
</feature>
<dbReference type="Pfam" id="PF03055">
    <property type="entry name" value="RPE65"/>
    <property type="match status" value="1"/>
</dbReference>
<protein>
    <submittedName>
        <fullName evidence="7">Uncharacterized protein</fullName>
    </submittedName>
</protein>
<comment type="caution">
    <text evidence="7">The sequence shown here is derived from an EMBL/GenBank/DDBJ whole genome shotgun (WGS) entry which is preliminary data.</text>
</comment>
<keyword evidence="6" id="KW-1133">Transmembrane helix</keyword>
<evidence type="ECO:0000256" key="3">
    <source>
        <dbReference type="ARBA" id="ARBA00022723"/>
    </source>
</evidence>
<evidence type="ECO:0000313" key="8">
    <source>
        <dbReference type="Proteomes" id="UP001318860"/>
    </source>
</evidence>